<gene>
    <name evidence="1" type="ORF">JI435_414020</name>
</gene>
<dbReference type="Proteomes" id="UP000663193">
    <property type="component" value="Chromosome 10"/>
</dbReference>
<accession>A0A7U2I2W0</accession>
<evidence type="ECO:0000313" key="2">
    <source>
        <dbReference type="Proteomes" id="UP000663193"/>
    </source>
</evidence>
<dbReference type="AlphaFoldDB" id="A0A7U2I2W0"/>
<organism evidence="1 2">
    <name type="scientific">Phaeosphaeria nodorum (strain SN15 / ATCC MYA-4574 / FGSC 10173)</name>
    <name type="common">Glume blotch fungus</name>
    <name type="synonym">Parastagonospora nodorum</name>
    <dbReference type="NCBI Taxonomy" id="321614"/>
    <lineage>
        <taxon>Eukaryota</taxon>
        <taxon>Fungi</taxon>
        <taxon>Dikarya</taxon>
        <taxon>Ascomycota</taxon>
        <taxon>Pezizomycotina</taxon>
        <taxon>Dothideomycetes</taxon>
        <taxon>Pleosporomycetidae</taxon>
        <taxon>Pleosporales</taxon>
        <taxon>Pleosporineae</taxon>
        <taxon>Phaeosphaeriaceae</taxon>
        <taxon>Parastagonospora</taxon>
    </lineage>
</organism>
<reference evidence="2" key="1">
    <citation type="journal article" date="2021" name="BMC Genomics">
        <title>Chromosome-level genome assembly and manually-curated proteome of model necrotroph Parastagonospora nodorum Sn15 reveals a genome-wide trove of candidate effector homologs, and redundancy of virulence-related functions within an accessory chromosome.</title>
        <authorList>
            <person name="Bertazzoni S."/>
            <person name="Jones D.A.B."/>
            <person name="Phan H.T."/>
            <person name="Tan K.-C."/>
            <person name="Hane J.K."/>
        </authorList>
    </citation>
    <scope>NUCLEOTIDE SEQUENCE [LARGE SCALE GENOMIC DNA]</scope>
    <source>
        <strain evidence="2">SN15 / ATCC MYA-4574 / FGSC 10173)</strain>
    </source>
</reference>
<dbReference type="EMBL" id="CP069032">
    <property type="protein sequence ID" value="QRC99794.1"/>
    <property type="molecule type" value="Genomic_DNA"/>
</dbReference>
<name>A0A7U2I2W0_PHANO</name>
<protein>
    <submittedName>
        <fullName evidence="1">Uncharacterized protein</fullName>
    </submittedName>
</protein>
<sequence length="56" mass="6135">MGKDLDANPNSASTPGVIASSMRKFEEPGWECLFYVESRVVHSKGCAGRHLEPKLT</sequence>
<proteinExistence type="predicted"/>
<keyword evidence="2" id="KW-1185">Reference proteome</keyword>
<dbReference type="VEuPathDB" id="FungiDB:JI435_414020"/>
<evidence type="ECO:0000313" key="1">
    <source>
        <dbReference type="EMBL" id="QRC99794.1"/>
    </source>
</evidence>